<dbReference type="GO" id="GO:0009279">
    <property type="term" value="C:cell outer membrane"/>
    <property type="evidence" value="ECO:0007669"/>
    <property type="project" value="UniProtKB-SubCell"/>
</dbReference>
<comment type="subcellular location">
    <subcellularLocation>
        <location evidence="1">Cell outer membrane</location>
    </subcellularLocation>
</comment>
<evidence type="ECO:0008006" key="12">
    <source>
        <dbReference type="Google" id="ProtNLM"/>
    </source>
</evidence>
<dbReference type="Gene3D" id="1.20.1600.10">
    <property type="entry name" value="Outer membrane efflux proteins (OEP)"/>
    <property type="match status" value="1"/>
</dbReference>
<dbReference type="NCBIfam" id="TIGR01844">
    <property type="entry name" value="type_I_sec_TolC"/>
    <property type="match status" value="1"/>
</dbReference>
<dbReference type="GO" id="GO:0015562">
    <property type="term" value="F:efflux transmembrane transporter activity"/>
    <property type="evidence" value="ECO:0007669"/>
    <property type="project" value="InterPro"/>
</dbReference>
<sequence length="474" mass="50261">MTVGLSRFRAAMLVIALSPAAGTASAQSLTEALASAYATNPDLAADIANLKAVNEGVAQALSGYRPSVSASASIESQFTSTQTDGQHGGTALPSGGRDGRWHEVNPATIGITVNQNLYNGGRTRAAVNQAENTVMATRAVVQTTEQTVLLDAATAYADMVRARAALDVRRNNEAVLGQQLQATRDRFNVGEVTPTDVSQAEAGLAGAVAGRVEAEGTLRTSRAVFERIVGRPPGTLETPAVPAGLPASMQDAIQKAQANHPGIVAALFSERAAADAIDLQFGALLPSIDLQARIQRQYSTVSHPRSGGGAQNRIDSAAIVAQLTIPLYAQGNQDSLVRQARYAHGQKRIQIEAQRRQAIQSAVQAWQSLVTARAAITSFQVAVRAETMAVDGLRQEAQVGSRTVLDVLTEQQNLLNAQLNLVEARRNEVVAGYQLRAAIGTLTARDLALPVEIYDPEPDYRTTRSRWWGTSVDG</sequence>
<feature type="signal peptide" evidence="9">
    <location>
        <begin position="1"/>
        <end position="26"/>
    </location>
</feature>
<keyword evidence="11" id="KW-1185">Reference proteome</keyword>
<name>A0A211ZUR2_9PROT</name>
<reference evidence="11" key="1">
    <citation type="submission" date="2017-05" db="EMBL/GenBank/DDBJ databases">
        <authorList>
            <person name="Macchi M."/>
            <person name="Festa S."/>
            <person name="Coppotelli B.M."/>
            <person name="Morelli I.S."/>
        </authorList>
    </citation>
    <scope>NUCLEOTIDE SEQUENCE [LARGE SCALE GENOMIC DNA]</scope>
    <source>
        <strain evidence="11">I</strain>
    </source>
</reference>
<gene>
    <name evidence="10" type="ORF">BWR60_02075</name>
</gene>
<dbReference type="InterPro" id="IPR051906">
    <property type="entry name" value="TolC-like"/>
</dbReference>
<evidence type="ECO:0000256" key="5">
    <source>
        <dbReference type="ARBA" id="ARBA00022692"/>
    </source>
</evidence>
<keyword evidence="3" id="KW-0813">Transport</keyword>
<dbReference type="GO" id="GO:0015288">
    <property type="term" value="F:porin activity"/>
    <property type="evidence" value="ECO:0007669"/>
    <property type="project" value="TreeGrafter"/>
</dbReference>
<dbReference type="STRING" id="1122125.GCA_000423185_06712"/>
<accession>A0A211ZUR2</accession>
<keyword evidence="4" id="KW-1134">Transmembrane beta strand</keyword>
<dbReference type="PANTHER" id="PTHR30026">
    <property type="entry name" value="OUTER MEMBRANE PROTEIN TOLC"/>
    <property type="match status" value="1"/>
</dbReference>
<feature type="chain" id="PRO_5012080917" description="Type I secretion protein TolC" evidence="9">
    <location>
        <begin position="27"/>
        <end position="474"/>
    </location>
</feature>
<protein>
    <recommendedName>
        <fullName evidence="12">Type I secretion protein TolC</fullName>
    </recommendedName>
</protein>
<dbReference type="AlphaFoldDB" id="A0A211ZUR2"/>
<comment type="caution">
    <text evidence="10">The sequence shown here is derived from an EMBL/GenBank/DDBJ whole genome shotgun (WGS) entry which is preliminary data.</text>
</comment>
<proteinExistence type="inferred from homology"/>
<evidence type="ECO:0000256" key="9">
    <source>
        <dbReference type="SAM" id="SignalP"/>
    </source>
</evidence>
<dbReference type="Proteomes" id="UP000196655">
    <property type="component" value="Unassembled WGS sequence"/>
</dbReference>
<dbReference type="RefSeq" id="WP_088149339.1">
    <property type="nucleotide sequence ID" value="NZ_NHON01000002.1"/>
</dbReference>
<dbReference type="GO" id="GO:1990281">
    <property type="term" value="C:efflux pump complex"/>
    <property type="evidence" value="ECO:0007669"/>
    <property type="project" value="TreeGrafter"/>
</dbReference>
<dbReference type="SUPFAM" id="SSF56954">
    <property type="entry name" value="Outer membrane efflux proteins (OEP)"/>
    <property type="match status" value="1"/>
</dbReference>
<keyword evidence="6" id="KW-0472">Membrane</keyword>
<evidence type="ECO:0000256" key="3">
    <source>
        <dbReference type="ARBA" id="ARBA00022448"/>
    </source>
</evidence>
<dbReference type="PANTHER" id="PTHR30026:SF22">
    <property type="entry name" value="OUTER MEMBRANE EFFLUX PROTEIN"/>
    <property type="match status" value="1"/>
</dbReference>
<evidence type="ECO:0000256" key="1">
    <source>
        <dbReference type="ARBA" id="ARBA00004442"/>
    </source>
</evidence>
<evidence type="ECO:0000256" key="6">
    <source>
        <dbReference type="ARBA" id="ARBA00023136"/>
    </source>
</evidence>
<feature type="region of interest" description="Disordered" evidence="8">
    <location>
        <begin position="75"/>
        <end position="101"/>
    </location>
</feature>
<evidence type="ECO:0000256" key="4">
    <source>
        <dbReference type="ARBA" id="ARBA00022452"/>
    </source>
</evidence>
<evidence type="ECO:0000256" key="8">
    <source>
        <dbReference type="SAM" id="MobiDB-lite"/>
    </source>
</evidence>
<evidence type="ECO:0000313" key="10">
    <source>
        <dbReference type="EMBL" id="OWJ68896.1"/>
    </source>
</evidence>
<dbReference type="InterPro" id="IPR003423">
    <property type="entry name" value="OMP_efflux"/>
</dbReference>
<keyword evidence="9" id="KW-0732">Signal</keyword>
<evidence type="ECO:0000256" key="7">
    <source>
        <dbReference type="ARBA" id="ARBA00023237"/>
    </source>
</evidence>
<evidence type="ECO:0000256" key="2">
    <source>
        <dbReference type="ARBA" id="ARBA00007613"/>
    </source>
</evidence>
<dbReference type="OrthoDB" id="9789368at2"/>
<comment type="similarity">
    <text evidence="2">Belongs to the outer membrane factor (OMF) (TC 1.B.17) family.</text>
</comment>
<keyword evidence="5" id="KW-0812">Transmembrane</keyword>
<evidence type="ECO:0000313" key="11">
    <source>
        <dbReference type="Proteomes" id="UP000196655"/>
    </source>
</evidence>
<organism evidence="10 11">
    <name type="scientific">Inquilinus limosus</name>
    <dbReference type="NCBI Taxonomy" id="171674"/>
    <lineage>
        <taxon>Bacteria</taxon>
        <taxon>Pseudomonadati</taxon>
        <taxon>Pseudomonadota</taxon>
        <taxon>Alphaproteobacteria</taxon>
        <taxon>Rhodospirillales</taxon>
        <taxon>Rhodospirillaceae</taxon>
        <taxon>Inquilinus</taxon>
    </lineage>
</organism>
<dbReference type="InterPro" id="IPR010130">
    <property type="entry name" value="T1SS_OMP_TolC"/>
</dbReference>
<dbReference type="EMBL" id="NHON01000002">
    <property type="protein sequence ID" value="OWJ68896.1"/>
    <property type="molecule type" value="Genomic_DNA"/>
</dbReference>
<dbReference type="Pfam" id="PF02321">
    <property type="entry name" value="OEP"/>
    <property type="match status" value="2"/>
</dbReference>
<keyword evidence="7" id="KW-0998">Cell outer membrane</keyword>
<feature type="compositionally biased region" description="Polar residues" evidence="8">
    <location>
        <begin position="75"/>
        <end position="85"/>
    </location>
</feature>